<dbReference type="InterPro" id="IPR000873">
    <property type="entry name" value="AMP-dep_synth/lig_dom"/>
</dbReference>
<dbReference type="GO" id="GO:0043041">
    <property type="term" value="P:amino acid activation for nonribosomal peptide biosynthetic process"/>
    <property type="evidence" value="ECO:0007669"/>
    <property type="project" value="TreeGrafter"/>
</dbReference>
<dbReference type="NCBIfam" id="TIGR01733">
    <property type="entry name" value="AA-adenyl-dom"/>
    <property type="match status" value="1"/>
</dbReference>
<dbReference type="Pfam" id="PF13193">
    <property type="entry name" value="AMP-binding_C"/>
    <property type="match status" value="1"/>
</dbReference>
<dbReference type="PANTHER" id="PTHR45527">
    <property type="entry name" value="NONRIBOSOMAL PEPTIDE SYNTHETASE"/>
    <property type="match status" value="1"/>
</dbReference>
<dbReference type="AlphaFoldDB" id="A0A368T670"/>
<reference evidence="4 5" key="1">
    <citation type="submission" date="2018-04" db="EMBL/GenBank/DDBJ databases">
        <title>Novel actinobacteria from marine sediment.</title>
        <authorList>
            <person name="Ng Z.Y."/>
            <person name="Tan G.Y.A."/>
        </authorList>
    </citation>
    <scope>NUCLEOTIDE SEQUENCE [LARGE SCALE GENOMIC DNA]</scope>
    <source>
        <strain evidence="4 5">TPS81</strain>
    </source>
</reference>
<proteinExistence type="predicted"/>
<protein>
    <recommendedName>
        <fullName evidence="6">Carrier domain-containing protein</fullName>
    </recommendedName>
</protein>
<dbReference type="Proteomes" id="UP000253318">
    <property type="component" value="Unassembled WGS sequence"/>
</dbReference>
<dbReference type="InterPro" id="IPR036736">
    <property type="entry name" value="ACP-like_sf"/>
</dbReference>
<dbReference type="Gene3D" id="1.10.1200.10">
    <property type="entry name" value="ACP-like"/>
    <property type="match status" value="1"/>
</dbReference>
<sequence length="674" mass="71587">MRTAMRPDPAWNDTGLPYPAGQSLHGIVAGLARDAPERTALVDGSDRMSYGRLDRLSDGYAHLMRQAGVSPGDVVPVLLPRGAELVVVILGLLKAGAAYALLDERWTPARLRAVVAELGAKLLVHRADSGPDLALPGWSPPEGPAEAPAGFAPVAVDGAHPCCVFVTSGTTGRPKAVLSPHRATVRLFRPGSFARFDARTVMPLAAPLPWDGFTLELWSVLLNGGTSVVVRDPYLTPEALRRGVREHGVDTVFLNSGLLALFVDEDPDAFTGVVQVITGGDRASVPHVRELLRRHPGLTIVNGYGPVEGTVVATAHRVGPADCDLPDGIPIGRPVPDTRVHVLDGDRPCAVGEPGELCIAGDGLAIGYLGARELTEERFPVLGLEGGRTRVYRTGDLVRWSGDGVLHYLGRMDRQVKIRGHRVEPAEVERQVERLPEVRRCAVVPLRDSSGGCRGLAAFCVPAADGDPLPDARERLRRDLVHYQVPDVVVSVAELPLTVRGKVDESALLALLPDRAAERGTPPPAAGAEPDGADAEPADPLAALVARTCAAVLGRDRVSADARFDDLGGSSLDAGRVCARLTTELRRPVVRVVQVAGEEVRLHRGQRHPGGGPVLAGRRRCPRRRAQPGREGAGALVPQQLRDRHRPAQLRGEARADPAGVQRGAAEVVEAGVG</sequence>
<dbReference type="InterPro" id="IPR010071">
    <property type="entry name" value="AA_adenyl_dom"/>
</dbReference>
<dbReference type="GO" id="GO:0031177">
    <property type="term" value="F:phosphopantetheine binding"/>
    <property type="evidence" value="ECO:0007669"/>
    <property type="project" value="TreeGrafter"/>
</dbReference>
<gene>
    <name evidence="4" type="ORF">DEF24_17525</name>
</gene>
<keyword evidence="5" id="KW-1185">Reference proteome</keyword>
<evidence type="ECO:0000259" key="3">
    <source>
        <dbReference type="Pfam" id="PF13193"/>
    </source>
</evidence>
<evidence type="ECO:0000313" key="5">
    <source>
        <dbReference type="Proteomes" id="UP000253318"/>
    </source>
</evidence>
<dbReference type="PANTHER" id="PTHR45527:SF1">
    <property type="entry name" value="FATTY ACID SYNTHASE"/>
    <property type="match status" value="1"/>
</dbReference>
<dbReference type="SUPFAM" id="SSF47336">
    <property type="entry name" value="ACP-like"/>
    <property type="match status" value="1"/>
</dbReference>
<dbReference type="InterPro" id="IPR025110">
    <property type="entry name" value="AMP-bd_C"/>
</dbReference>
<organism evidence="4 5">
    <name type="scientific">Marinitenerispora sediminis</name>
    <dbReference type="NCBI Taxonomy" id="1931232"/>
    <lineage>
        <taxon>Bacteria</taxon>
        <taxon>Bacillati</taxon>
        <taxon>Actinomycetota</taxon>
        <taxon>Actinomycetes</taxon>
        <taxon>Streptosporangiales</taxon>
        <taxon>Nocardiopsidaceae</taxon>
        <taxon>Marinitenerispora</taxon>
    </lineage>
</organism>
<dbReference type="SUPFAM" id="SSF56801">
    <property type="entry name" value="Acetyl-CoA synthetase-like"/>
    <property type="match status" value="1"/>
</dbReference>
<evidence type="ECO:0008006" key="6">
    <source>
        <dbReference type="Google" id="ProtNLM"/>
    </source>
</evidence>
<dbReference type="Gene3D" id="3.30.300.30">
    <property type="match status" value="1"/>
</dbReference>
<feature type="domain" description="AMP-dependent synthetase/ligase" evidence="2">
    <location>
        <begin position="32"/>
        <end position="369"/>
    </location>
</feature>
<feature type="compositionally biased region" description="Basic residues" evidence="1">
    <location>
        <begin position="617"/>
        <end position="627"/>
    </location>
</feature>
<accession>A0A368T670</accession>
<feature type="region of interest" description="Disordered" evidence="1">
    <location>
        <begin position="514"/>
        <end position="536"/>
    </location>
</feature>
<feature type="region of interest" description="Disordered" evidence="1">
    <location>
        <begin position="604"/>
        <end position="635"/>
    </location>
</feature>
<dbReference type="InterPro" id="IPR042099">
    <property type="entry name" value="ANL_N_sf"/>
</dbReference>
<evidence type="ECO:0000313" key="4">
    <source>
        <dbReference type="EMBL" id="RCV55744.1"/>
    </source>
</evidence>
<dbReference type="GO" id="GO:0044550">
    <property type="term" value="P:secondary metabolite biosynthetic process"/>
    <property type="evidence" value="ECO:0007669"/>
    <property type="project" value="TreeGrafter"/>
</dbReference>
<feature type="non-terminal residue" evidence="4">
    <location>
        <position position="674"/>
    </location>
</feature>
<dbReference type="Gene3D" id="3.40.50.12780">
    <property type="entry name" value="N-terminal domain of ligase-like"/>
    <property type="match status" value="1"/>
</dbReference>
<comment type="caution">
    <text evidence="4">The sequence shown here is derived from an EMBL/GenBank/DDBJ whole genome shotgun (WGS) entry which is preliminary data.</text>
</comment>
<name>A0A368T670_9ACTN</name>
<evidence type="ECO:0000256" key="1">
    <source>
        <dbReference type="SAM" id="MobiDB-lite"/>
    </source>
</evidence>
<dbReference type="InterPro" id="IPR045851">
    <property type="entry name" value="AMP-bd_C_sf"/>
</dbReference>
<dbReference type="Pfam" id="PF00501">
    <property type="entry name" value="AMP-binding"/>
    <property type="match status" value="1"/>
</dbReference>
<feature type="domain" description="AMP-binding enzyme C-terminal" evidence="3">
    <location>
        <begin position="427"/>
        <end position="502"/>
    </location>
</feature>
<dbReference type="EMBL" id="QEIN01000141">
    <property type="protein sequence ID" value="RCV55744.1"/>
    <property type="molecule type" value="Genomic_DNA"/>
</dbReference>
<evidence type="ECO:0000259" key="2">
    <source>
        <dbReference type="Pfam" id="PF00501"/>
    </source>
</evidence>
<dbReference type="GO" id="GO:0005737">
    <property type="term" value="C:cytoplasm"/>
    <property type="evidence" value="ECO:0007669"/>
    <property type="project" value="TreeGrafter"/>
</dbReference>